<evidence type="ECO:0000256" key="1">
    <source>
        <dbReference type="SAM" id="MobiDB-lite"/>
    </source>
</evidence>
<organism evidence="2 3">
    <name type="scientific">Ziziphus jujuba witches'-broom phytoplasma</name>
    <dbReference type="NCBI Taxonomy" id="135727"/>
    <lineage>
        <taxon>Bacteria</taxon>
        <taxon>Bacillati</taxon>
        <taxon>Mycoplasmatota</taxon>
        <taxon>Mollicutes</taxon>
        <taxon>Acholeplasmatales</taxon>
        <taxon>Acholeplasmataceae</taxon>
        <taxon>Candidatus Phytoplasma</taxon>
        <taxon>16SrV (Elm yellows group)</taxon>
    </lineage>
</organism>
<sequence length="318" mass="38610">MKSTKKKRKKNEEERAKDEEERQKDEEEWEKINYKIIGIKFDINENKKLCIRWISNKHQYQYPDCAYLMEDAVEDNIFQKLDLFNEQRNILIFMIKNIKNMFKVKTSSNNYFNILLNIVIIPDIFIQNKKNHGVQYEVVFKNIVANNESKAFWSAKAKDFYQLRCDVVHINNELSNYKIINDEYINNNNKTFYIEKMKQYDTKNELKKYSLNDFLKEYIEFKNNSEYKRDLKEQIKECSPNDVSKKFVLKQCINLTRTNLKEKIKKYDFSIIKKILEIVLDTSNEDILDFVYNEKIMLIIEIFTNYIKTYLKIMIMMK</sequence>
<accession>A0A660HLQ2</accession>
<dbReference type="KEGG" id="pzi:CWO85_00230"/>
<dbReference type="RefSeq" id="WP_121463706.1">
    <property type="nucleotide sequence ID" value="NZ_CP025121.1"/>
</dbReference>
<gene>
    <name evidence="2" type="ORF">CWO85_00230</name>
</gene>
<feature type="compositionally biased region" description="Basic and acidic residues" evidence="1">
    <location>
        <begin position="10"/>
        <end position="25"/>
    </location>
</feature>
<dbReference type="AlphaFoldDB" id="A0A660HLQ2"/>
<keyword evidence="3" id="KW-1185">Reference proteome</keyword>
<reference evidence="2 3" key="1">
    <citation type="journal article" date="2018" name="BMC Genomics">
        <title>Comparative genome analysis of jujube witches'-broom Phytoplasma, an obligate pathogen that causes jujube witches'-broom disease.</title>
        <authorList>
            <person name="Wang J."/>
            <person name="Song L."/>
            <person name="Jiao Q."/>
            <person name="Yang S."/>
            <person name="Gao R."/>
            <person name="Lu X."/>
            <person name="Zhou G."/>
        </authorList>
    </citation>
    <scope>NUCLEOTIDE SEQUENCE [LARGE SCALE GENOMIC DNA]</scope>
    <source>
        <strain evidence="2">Jwb-nky</strain>
    </source>
</reference>
<name>A0A660HLQ2_ZIZJU</name>
<protein>
    <submittedName>
        <fullName evidence="2">Uncharacterized protein</fullName>
    </submittedName>
</protein>
<evidence type="ECO:0000313" key="2">
    <source>
        <dbReference type="EMBL" id="AYJ00974.1"/>
    </source>
</evidence>
<dbReference type="EMBL" id="CP025121">
    <property type="protein sequence ID" value="AYJ00974.1"/>
    <property type="molecule type" value="Genomic_DNA"/>
</dbReference>
<dbReference type="Proteomes" id="UP000272462">
    <property type="component" value="Chromosome"/>
</dbReference>
<proteinExistence type="predicted"/>
<evidence type="ECO:0000313" key="3">
    <source>
        <dbReference type="Proteomes" id="UP000272462"/>
    </source>
</evidence>
<feature type="region of interest" description="Disordered" evidence="1">
    <location>
        <begin position="1"/>
        <end position="25"/>
    </location>
</feature>